<dbReference type="RefSeq" id="WP_340626005.1">
    <property type="nucleotide sequence ID" value="NZ_CP109823.1"/>
</dbReference>
<dbReference type="Gene3D" id="3.40.47.10">
    <property type="match status" value="2"/>
</dbReference>
<feature type="domain" description="Thiolase N-terminal" evidence="5">
    <location>
        <begin position="5"/>
        <end position="267"/>
    </location>
</feature>
<proteinExistence type="inferred from homology"/>
<dbReference type="PANTHER" id="PTHR18919">
    <property type="entry name" value="ACETYL-COA C-ACYLTRANSFERASE"/>
    <property type="match status" value="1"/>
</dbReference>
<dbReference type="InterPro" id="IPR002155">
    <property type="entry name" value="Thiolase"/>
</dbReference>
<evidence type="ECO:0000256" key="2">
    <source>
        <dbReference type="ARBA" id="ARBA00022679"/>
    </source>
</evidence>
<evidence type="ECO:0000256" key="1">
    <source>
        <dbReference type="ARBA" id="ARBA00010982"/>
    </source>
</evidence>
<protein>
    <submittedName>
        <fullName evidence="7">Acetyl-CoA C-acetyltransferase</fullName>
    </submittedName>
</protein>
<evidence type="ECO:0000259" key="6">
    <source>
        <dbReference type="Pfam" id="PF02803"/>
    </source>
</evidence>
<evidence type="ECO:0000256" key="3">
    <source>
        <dbReference type="ARBA" id="ARBA00023315"/>
    </source>
</evidence>
<accession>A0ABZ3DWN1</accession>
<comment type="similarity">
    <text evidence="1 4">Belongs to the thiolase-like superfamily. Thiolase family.</text>
</comment>
<dbReference type="InterPro" id="IPR020617">
    <property type="entry name" value="Thiolase_C"/>
</dbReference>
<name>A0ABZ3DWN1_9BURK</name>
<dbReference type="NCBIfam" id="TIGR01930">
    <property type="entry name" value="AcCoA-C-Actrans"/>
    <property type="match status" value="1"/>
</dbReference>
<dbReference type="EMBL" id="CP109823">
    <property type="protein sequence ID" value="XAE53600.1"/>
    <property type="molecule type" value="Genomic_DNA"/>
</dbReference>
<dbReference type="NCBIfam" id="NF004853">
    <property type="entry name" value="PRK06205.1"/>
    <property type="match status" value="1"/>
</dbReference>
<dbReference type="CDD" id="cd00751">
    <property type="entry name" value="thiolase"/>
    <property type="match status" value="1"/>
</dbReference>
<dbReference type="InterPro" id="IPR020616">
    <property type="entry name" value="Thiolase_N"/>
</dbReference>
<reference evidence="7 8" key="1">
    <citation type="submission" date="2022-10" db="EMBL/GenBank/DDBJ databases">
        <title>Genomic of Burkholderia cepacia PN-1.</title>
        <authorList>
            <person name="Yang Y."/>
            <person name="Guan H."/>
            <person name="Huang J."/>
        </authorList>
    </citation>
    <scope>NUCLEOTIDE SEQUENCE [LARGE SCALE GENOMIC DNA]</scope>
    <source>
        <strain evidence="7 8">PN-1</strain>
    </source>
</reference>
<organism evidence="7 8">
    <name type="scientific">Burkholderia arboris</name>
    <dbReference type="NCBI Taxonomy" id="488730"/>
    <lineage>
        <taxon>Bacteria</taxon>
        <taxon>Pseudomonadati</taxon>
        <taxon>Pseudomonadota</taxon>
        <taxon>Betaproteobacteria</taxon>
        <taxon>Burkholderiales</taxon>
        <taxon>Burkholderiaceae</taxon>
        <taxon>Burkholderia</taxon>
        <taxon>Burkholderia cepacia complex</taxon>
    </lineage>
</organism>
<evidence type="ECO:0000259" key="5">
    <source>
        <dbReference type="Pfam" id="PF00108"/>
    </source>
</evidence>
<feature type="domain" description="Thiolase C-terminal" evidence="6">
    <location>
        <begin position="275"/>
        <end position="400"/>
    </location>
</feature>
<dbReference type="InterPro" id="IPR016039">
    <property type="entry name" value="Thiolase-like"/>
</dbReference>
<evidence type="ECO:0000256" key="4">
    <source>
        <dbReference type="RuleBase" id="RU003557"/>
    </source>
</evidence>
<keyword evidence="2 4" id="KW-0808">Transferase</keyword>
<dbReference type="Proteomes" id="UP001448498">
    <property type="component" value="Chromosome 2"/>
</dbReference>
<dbReference type="SUPFAM" id="SSF53901">
    <property type="entry name" value="Thiolase-like"/>
    <property type="match status" value="2"/>
</dbReference>
<dbReference type="PANTHER" id="PTHR18919:SF107">
    <property type="entry name" value="ACETYL-COA ACETYLTRANSFERASE, CYTOSOLIC"/>
    <property type="match status" value="1"/>
</dbReference>
<dbReference type="PIRSF" id="PIRSF000429">
    <property type="entry name" value="Ac-CoA_Ac_transf"/>
    <property type="match status" value="1"/>
</dbReference>
<sequence>MKRAAIVAPLRTPVGAFGGTLKGVPVEELGATVARAVVERTGLDPARIDDVVFAQSYASGETPCTGRWVALQAGFPIEVAGMQLDRRCGGGVQALATAAMMVQTGAADVVMAGGVESMSNVEFYTTDMRWGKRAGSVTMHDRLDRGRERSQPESRFGRISGMIETAETLAREYGITREASDRFAARSHQRAAAAQQAGHFDAEIVPVAVPQRKGDPLIVARDEGVRGETTPDSLAKLRTIMKDGVVTAGNACQQNDAAAACLIVAEDKLDELGLTPIGWLVGWAAAGCDPARMGIGPVPAVQKVLARTGLTFGQMDLIELNEAFACQALACVKGWGSSMDALEDKLNVNGSGISLGHPVGATGGRIMTTLLHEMQRRQARYGLETMCIGGGQGIAMIVERA</sequence>
<dbReference type="Pfam" id="PF02803">
    <property type="entry name" value="Thiolase_C"/>
    <property type="match status" value="1"/>
</dbReference>
<keyword evidence="8" id="KW-1185">Reference proteome</keyword>
<dbReference type="Pfam" id="PF00108">
    <property type="entry name" value="Thiolase_N"/>
    <property type="match status" value="1"/>
</dbReference>
<evidence type="ECO:0000313" key="8">
    <source>
        <dbReference type="Proteomes" id="UP001448498"/>
    </source>
</evidence>
<evidence type="ECO:0000313" key="7">
    <source>
        <dbReference type="EMBL" id="XAE53600.1"/>
    </source>
</evidence>
<gene>
    <name evidence="7" type="ORF">OHZ10_33765</name>
</gene>
<keyword evidence="3 4" id="KW-0012">Acyltransferase</keyword>